<dbReference type="AlphaFoldDB" id="A0A931G1Z3"/>
<sequence>MNGEAELRALVEERVAAVAAKDPKPLAARQHPDVIEFNVLPPLHTHGSAAAETTTQAWFDGYATDIGYEVRDLHVTVDGDVGFCSFVYHVSGTLKSGGEVDMWVRATLGCVRQDGRWLIVHDHESVPFDPATGQALLNLTP</sequence>
<reference evidence="2" key="1">
    <citation type="submission" date="2020-11" db="EMBL/GenBank/DDBJ databases">
        <title>Isolation and identification of active actinomycetes.</title>
        <authorList>
            <person name="Sun X."/>
        </authorList>
    </citation>
    <scope>NUCLEOTIDE SEQUENCE</scope>
    <source>
        <strain evidence="2">NEAU-A11</strain>
    </source>
</reference>
<feature type="domain" description="SnoaL-like" evidence="1">
    <location>
        <begin position="8"/>
        <end position="128"/>
    </location>
</feature>
<dbReference type="Pfam" id="PF13474">
    <property type="entry name" value="SnoaL_3"/>
    <property type="match status" value="1"/>
</dbReference>
<dbReference type="InterPro" id="IPR011944">
    <property type="entry name" value="Steroid_delta5-4_isomerase"/>
</dbReference>
<dbReference type="EMBL" id="JADQTO010000028">
    <property type="protein sequence ID" value="MBG0567570.1"/>
    <property type="molecule type" value="Genomic_DNA"/>
</dbReference>
<name>A0A931G1Z3_9ACTN</name>
<dbReference type="RefSeq" id="WP_196419344.1">
    <property type="nucleotide sequence ID" value="NZ_JADQTO010000028.1"/>
</dbReference>
<dbReference type="InterPro" id="IPR037401">
    <property type="entry name" value="SnoaL-like"/>
</dbReference>
<dbReference type="SUPFAM" id="SSF54427">
    <property type="entry name" value="NTF2-like"/>
    <property type="match status" value="1"/>
</dbReference>
<evidence type="ECO:0000313" key="3">
    <source>
        <dbReference type="Proteomes" id="UP000598146"/>
    </source>
</evidence>
<comment type="caution">
    <text evidence="2">The sequence shown here is derived from an EMBL/GenBank/DDBJ whole genome shotgun (WGS) entry which is preliminary data.</text>
</comment>
<dbReference type="Proteomes" id="UP000598146">
    <property type="component" value="Unassembled WGS sequence"/>
</dbReference>
<evidence type="ECO:0000313" key="2">
    <source>
        <dbReference type="EMBL" id="MBG0567570.1"/>
    </source>
</evidence>
<organism evidence="2 3">
    <name type="scientific">Actinoplanes aureus</name>
    <dbReference type="NCBI Taxonomy" id="2792083"/>
    <lineage>
        <taxon>Bacteria</taxon>
        <taxon>Bacillati</taxon>
        <taxon>Actinomycetota</taxon>
        <taxon>Actinomycetes</taxon>
        <taxon>Micromonosporales</taxon>
        <taxon>Micromonosporaceae</taxon>
        <taxon>Actinoplanes</taxon>
    </lineage>
</organism>
<protein>
    <submittedName>
        <fullName evidence="2">SgcJ/EcaC family oxidoreductase</fullName>
    </submittedName>
</protein>
<dbReference type="NCBIfam" id="TIGR02246">
    <property type="entry name" value="SgcJ/EcaC family oxidoreductase"/>
    <property type="match status" value="1"/>
</dbReference>
<accession>A0A931G1Z3</accession>
<gene>
    <name evidence="2" type="ORF">I4J89_39610</name>
</gene>
<keyword evidence="3" id="KW-1185">Reference proteome</keyword>
<evidence type="ECO:0000259" key="1">
    <source>
        <dbReference type="Pfam" id="PF13474"/>
    </source>
</evidence>
<proteinExistence type="predicted"/>
<dbReference type="Gene3D" id="3.10.450.50">
    <property type="match status" value="1"/>
</dbReference>
<dbReference type="InterPro" id="IPR032710">
    <property type="entry name" value="NTF2-like_dom_sf"/>
</dbReference>